<feature type="transmembrane region" description="Helical" evidence="7">
    <location>
        <begin position="20"/>
        <end position="37"/>
    </location>
</feature>
<comment type="subcellular location">
    <subcellularLocation>
        <location evidence="1">Cell membrane</location>
        <topology evidence="1">Multi-pass membrane protein</topology>
    </subcellularLocation>
</comment>
<comment type="caution">
    <text evidence="11">The sequence shown here is derived from an EMBL/GenBank/DDBJ whole genome shotgun (WGS) entry which is preliminary data.</text>
</comment>
<dbReference type="InterPro" id="IPR011066">
    <property type="entry name" value="MscS_channel_C_sf"/>
</dbReference>
<dbReference type="SUPFAM" id="SSF82689">
    <property type="entry name" value="Mechanosensitive channel protein MscS (YggB), C-terminal domain"/>
    <property type="match status" value="1"/>
</dbReference>
<evidence type="ECO:0000256" key="3">
    <source>
        <dbReference type="ARBA" id="ARBA00022475"/>
    </source>
</evidence>
<dbReference type="Gene3D" id="2.30.30.60">
    <property type="match status" value="1"/>
</dbReference>
<keyword evidence="3" id="KW-1003">Cell membrane</keyword>
<dbReference type="Gene3D" id="3.30.70.100">
    <property type="match status" value="1"/>
</dbReference>
<reference evidence="11 12" key="1">
    <citation type="submission" date="2014-12" db="EMBL/GenBank/DDBJ databases">
        <title>Genome assembly of Enhygromyxa salina DSM 15201.</title>
        <authorList>
            <person name="Sharma G."/>
            <person name="Subramanian S."/>
        </authorList>
    </citation>
    <scope>NUCLEOTIDE SEQUENCE [LARGE SCALE GENOMIC DNA]</scope>
    <source>
        <strain evidence="11 12">DSM 15201</strain>
    </source>
</reference>
<dbReference type="SUPFAM" id="SSF82861">
    <property type="entry name" value="Mechanosensitive channel protein MscS (YggB), transmembrane region"/>
    <property type="match status" value="1"/>
</dbReference>
<dbReference type="InterPro" id="IPR008910">
    <property type="entry name" value="MSC_TM_helix"/>
</dbReference>
<accession>A0A0C1ZJL4</accession>
<dbReference type="Pfam" id="PF21088">
    <property type="entry name" value="MS_channel_1st"/>
    <property type="match status" value="1"/>
</dbReference>
<dbReference type="InterPro" id="IPR010920">
    <property type="entry name" value="LSM_dom_sf"/>
</dbReference>
<dbReference type="EMBL" id="JMCC02000021">
    <property type="protein sequence ID" value="KIG17669.1"/>
    <property type="molecule type" value="Genomic_DNA"/>
</dbReference>
<protein>
    <submittedName>
        <fullName evidence="11">Small-conductance mechanosensitive channel</fullName>
    </submittedName>
</protein>
<feature type="domain" description="Mechanosensitive ion channel transmembrane helices 2/3" evidence="10">
    <location>
        <begin position="68"/>
        <end position="105"/>
    </location>
</feature>
<feature type="domain" description="Mechanosensitive ion channel MscS" evidence="8">
    <location>
        <begin position="107"/>
        <end position="172"/>
    </location>
</feature>
<keyword evidence="4 7" id="KW-0812">Transmembrane</keyword>
<proteinExistence type="inferred from homology"/>
<evidence type="ECO:0000256" key="2">
    <source>
        <dbReference type="ARBA" id="ARBA00008017"/>
    </source>
</evidence>
<evidence type="ECO:0000256" key="5">
    <source>
        <dbReference type="ARBA" id="ARBA00022989"/>
    </source>
</evidence>
<feature type="transmembrane region" description="Helical" evidence="7">
    <location>
        <begin position="58"/>
        <end position="79"/>
    </location>
</feature>
<gene>
    <name evidence="11" type="ORF">DB30_02944</name>
</gene>
<dbReference type="AlphaFoldDB" id="A0A0C1ZJL4"/>
<dbReference type="InterPro" id="IPR023408">
    <property type="entry name" value="MscS_beta-dom_sf"/>
</dbReference>
<dbReference type="GO" id="GO:0008381">
    <property type="term" value="F:mechanosensitive monoatomic ion channel activity"/>
    <property type="evidence" value="ECO:0007669"/>
    <property type="project" value="InterPro"/>
</dbReference>
<dbReference type="InterPro" id="IPR049278">
    <property type="entry name" value="MS_channel_C"/>
</dbReference>
<dbReference type="InterPro" id="IPR011014">
    <property type="entry name" value="MscS_channel_TM-2"/>
</dbReference>
<dbReference type="Pfam" id="PF21082">
    <property type="entry name" value="MS_channel_3rd"/>
    <property type="match status" value="1"/>
</dbReference>
<dbReference type="Gene3D" id="1.10.287.1260">
    <property type="match status" value="1"/>
</dbReference>
<dbReference type="Pfam" id="PF05552">
    <property type="entry name" value="MS_channel_1st_1"/>
    <property type="match status" value="1"/>
</dbReference>
<evidence type="ECO:0000256" key="4">
    <source>
        <dbReference type="ARBA" id="ARBA00022692"/>
    </source>
</evidence>
<evidence type="ECO:0000313" key="11">
    <source>
        <dbReference type="EMBL" id="KIG17669.1"/>
    </source>
</evidence>
<dbReference type="InterPro" id="IPR006685">
    <property type="entry name" value="MscS_channel_2nd"/>
</dbReference>
<dbReference type="PANTHER" id="PTHR30221">
    <property type="entry name" value="SMALL-CONDUCTANCE MECHANOSENSITIVE CHANNEL"/>
    <property type="match status" value="1"/>
</dbReference>
<feature type="transmembrane region" description="Helical" evidence="7">
    <location>
        <begin position="91"/>
        <end position="120"/>
    </location>
</feature>
<evidence type="ECO:0000313" key="12">
    <source>
        <dbReference type="Proteomes" id="UP000031599"/>
    </source>
</evidence>
<evidence type="ECO:0000259" key="10">
    <source>
        <dbReference type="Pfam" id="PF21088"/>
    </source>
</evidence>
<dbReference type="SUPFAM" id="SSF50182">
    <property type="entry name" value="Sm-like ribonucleoproteins"/>
    <property type="match status" value="1"/>
</dbReference>
<dbReference type="GO" id="GO:0005886">
    <property type="term" value="C:plasma membrane"/>
    <property type="evidence" value="ECO:0007669"/>
    <property type="project" value="UniProtKB-SubCell"/>
</dbReference>
<dbReference type="InterPro" id="IPR045275">
    <property type="entry name" value="MscS_archaea/bacteria_type"/>
</dbReference>
<dbReference type="InterPro" id="IPR049142">
    <property type="entry name" value="MS_channel_1st"/>
</dbReference>
<sequence>MVAPMDAIPVPEALQPYMPLIVGAITALLIFVVGWVVSKWTHGAVTRLMRKRDLDEALARFLASIAQYLVLAATVIAALGHVGVETTSLVALLGTAGLAIGLALQGSLSHFASGVMLLVFRPFTIGDFVEAGGKSGTIAEVGLFATSMTTLGNERVTIPNGAITGGPITNFTILGKRRAQIDVGVAYGTDIEVVTQLLLEAAKDSELVLTDPAPAAVFLNLGASSLDFSLFVWANNADFGPAKHVTRKAVYDRLNAAGIELPFNQIVVHQAAQ</sequence>
<dbReference type="Pfam" id="PF00924">
    <property type="entry name" value="MS_channel_2nd"/>
    <property type="match status" value="1"/>
</dbReference>
<keyword evidence="6 7" id="KW-0472">Membrane</keyword>
<evidence type="ECO:0000256" key="6">
    <source>
        <dbReference type="ARBA" id="ARBA00023136"/>
    </source>
</evidence>
<comment type="similarity">
    <text evidence="2">Belongs to the MscS (TC 1.A.23) family.</text>
</comment>
<name>A0A0C1ZJL4_9BACT</name>
<keyword evidence="5 7" id="KW-1133">Transmembrane helix</keyword>
<evidence type="ECO:0000256" key="1">
    <source>
        <dbReference type="ARBA" id="ARBA00004651"/>
    </source>
</evidence>
<organism evidence="11 12">
    <name type="scientific">Enhygromyxa salina</name>
    <dbReference type="NCBI Taxonomy" id="215803"/>
    <lineage>
        <taxon>Bacteria</taxon>
        <taxon>Pseudomonadati</taxon>
        <taxon>Myxococcota</taxon>
        <taxon>Polyangia</taxon>
        <taxon>Nannocystales</taxon>
        <taxon>Nannocystaceae</taxon>
        <taxon>Enhygromyxa</taxon>
    </lineage>
</organism>
<evidence type="ECO:0000259" key="9">
    <source>
        <dbReference type="Pfam" id="PF21082"/>
    </source>
</evidence>
<feature type="domain" description="Mechanosensitive ion channel MscS C-terminal" evidence="9">
    <location>
        <begin position="181"/>
        <end position="261"/>
    </location>
</feature>
<dbReference type="PANTHER" id="PTHR30221:SF1">
    <property type="entry name" value="SMALL-CONDUCTANCE MECHANOSENSITIVE CHANNEL"/>
    <property type="match status" value="1"/>
</dbReference>
<dbReference type="Proteomes" id="UP000031599">
    <property type="component" value="Unassembled WGS sequence"/>
</dbReference>
<evidence type="ECO:0000256" key="7">
    <source>
        <dbReference type="SAM" id="Phobius"/>
    </source>
</evidence>
<evidence type="ECO:0000259" key="8">
    <source>
        <dbReference type="Pfam" id="PF00924"/>
    </source>
</evidence>